<dbReference type="Pfam" id="PF02021">
    <property type="entry name" value="UPF0102"/>
    <property type="match status" value="1"/>
</dbReference>
<dbReference type="OrthoDB" id="9794876at2"/>
<dbReference type="STRING" id="97481.SAMN05444853_10326"/>
<dbReference type="InterPro" id="IPR011335">
    <property type="entry name" value="Restrct_endonuc-II-like"/>
</dbReference>
<dbReference type="Proteomes" id="UP000198883">
    <property type="component" value="Unassembled WGS sequence"/>
</dbReference>
<dbReference type="GeneID" id="83545107"/>
<protein>
    <recommendedName>
        <fullName evidence="2">UPF0102 protein QJT92_00125</fullName>
    </recommendedName>
</protein>
<dbReference type="NCBIfam" id="NF009150">
    <property type="entry name" value="PRK12497.1-3"/>
    <property type="match status" value="1"/>
</dbReference>
<name>A0A1H7UV44_9PAST</name>
<dbReference type="NCBIfam" id="TIGR00252">
    <property type="entry name" value="YraN family protein"/>
    <property type="match status" value="1"/>
</dbReference>
<sequence>MRKQGTVFEDKARIFLEENGLELVATNQTFKCGELDLVMKQGSTTVFVEVRQRKNANFGSAVESIGYTKQKKWLAAANLWLAQQGLSLDNADCRFDVVAFEGQNDPIWIQNFLD</sequence>
<keyword evidence="5" id="KW-0378">Hydrolase</keyword>
<dbReference type="GO" id="GO:0003676">
    <property type="term" value="F:nucleic acid binding"/>
    <property type="evidence" value="ECO:0007669"/>
    <property type="project" value="InterPro"/>
</dbReference>
<accession>A0A1H7UV44</accession>
<dbReference type="EMBL" id="JASAYQ010000002">
    <property type="protein sequence ID" value="MDP8172202.1"/>
    <property type="molecule type" value="Genomic_DNA"/>
</dbReference>
<reference evidence="3 7" key="3">
    <citation type="journal article" date="2023" name="Front. Microbiol.">
        <title>Phylogeography and host specificity of Pasteurellaceae pathogenic to sea-farmed fish in the north-east Atlantic.</title>
        <authorList>
            <person name="Gulla S."/>
            <person name="Colquhoun D.J."/>
            <person name="Olsen A.B."/>
            <person name="Spilsberg B."/>
            <person name="Lagesen K."/>
            <person name="Aakesson C.P."/>
            <person name="Strom S."/>
            <person name="Manji F."/>
            <person name="Birkbeck T.H."/>
            <person name="Nilsen H.K."/>
        </authorList>
    </citation>
    <scope>NUCLEOTIDE SEQUENCE [LARGE SCALE GENOMIC DNA]</scope>
    <source>
        <strain evidence="3 7">VIO11850</strain>
    </source>
</reference>
<dbReference type="PANTHER" id="PTHR34039">
    <property type="entry name" value="UPF0102 PROTEIN YRAN"/>
    <property type="match status" value="1"/>
</dbReference>
<organism evidence="5 6">
    <name type="scientific">Phocoenobacter skyensis</name>
    <dbReference type="NCBI Taxonomy" id="97481"/>
    <lineage>
        <taxon>Bacteria</taxon>
        <taxon>Pseudomonadati</taxon>
        <taxon>Pseudomonadota</taxon>
        <taxon>Gammaproteobacteria</taxon>
        <taxon>Pasteurellales</taxon>
        <taxon>Pasteurellaceae</taxon>
        <taxon>Phocoenobacter</taxon>
    </lineage>
</organism>
<evidence type="ECO:0000313" key="3">
    <source>
        <dbReference type="EMBL" id="MDP8084339.1"/>
    </source>
</evidence>
<evidence type="ECO:0000313" key="6">
    <source>
        <dbReference type="Proteomes" id="UP000198883"/>
    </source>
</evidence>
<reference evidence="5" key="2">
    <citation type="submission" date="2016-10" db="EMBL/GenBank/DDBJ databases">
        <authorList>
            <person name="de Groot N.N."/>
        </authorList>
    </citation>
    <scope>NUCLEOTIDE SEQUENCE [LARGE SCALE GENOMIC DNA]</scope>
    <source>
        <strain evidence="5">DSM 24204</strain>
    </source>
</reference>
<dbReference type="InterPro" id="IPR011856">
    <property type="entry name" value="tRNA_endonuc-like_dom_sf"/>
</dbReference>
<dbReference type="InterPro" id="IPR003509">
    <property type="entry name" value="UPF0102_YraN-like"/>
</dbReference>
<gene>
    <name evidence="3" type="ORF">QJT92_00125</name>
    <name evidence="4" type="ORF">QJU93_02380</name>
    <name evidence="5" type="ORF">SAMN05444853_10326</name>
</gene>
<reference evidence="4" key="4">
    <citation type="journal article" date="2023" name="Front. Microbiol.">
        <title>Phylogeography and host specificity of Pasteurellaceae pathogenic to sea-farmed fish in the north-east Atlantic.</title>
        <authorList>
            <person name="Gulla S."/>
            <person name="Colquhoun D.J."/>
            <person name="Olsen A.B."/>
            <person name="Spilsberg B."/>
            <person name="Lagesen K."/>
            <person name="Aakesson C.P."/>
            <person name="Strom S."/>
            <person name="Manji F."/>
            <person name="Birkbeck T.H."/>
            <person name="Nilsen H.K."/>
        </authorList>
    </citation>
    <scope>NUCLEOTIDE SEQUENCE</scope>
    <source>
        <strain evidence="4">TW16_20</strain>
    </source>
</reference>
<dbReference type="Proteomes" id="UP001224812">
    <property type="component" value="Unassembled WGS sequence"/>
</dbReference>
<dbReference type="AlphaFoldDB" id="A0A1H7UV44"/>
<evidence type="ECO:0000313" key="4">
    <source>
        <dbReference type="EMBL" id="MDP8172202.1"/>
    </source>
</evidence>
<keyword evidence="5" id="KW-0540">Nuclease</keyword>
<evidence type="ECO:0000313" key="7">
    <source>
        <dbReference type="Proteomes" id="UP001224812"/>
    </source>
</evidence>
<dbReference type="SUPFAM" id="SSF52980">
    <property type="entry name" value="Restriction endonuclease-like"/>
    <property type="match status" value="1"/>
</dbReference>
<dbReference type="PANTHER" id="PTHR34039:SF1">
    <property type="entry name" value="UPF0102 PROTEIN YRAN"/>
    <property type="match status" value="1"/>
</dbReference>
<comment type="similarity">
    <text evidence="1 2">Belongs to the UPF0102 family.</text>
</comment>
<proteinExistence type="inferred from homology"/>
<dbReference type="HAMAP" id="MF_00048">
    <property type="entry name" value="UPF0102"/>
    <property type="match status" value="1"/>
</dbReference>
<dbReference type="EMBL" id="FOBN01000003">
    <property type="protein sequence ID" value="SEM00842.1"/>
    <property type="molecule type" value="Genomic_DNA"/>
</dbReference>
<keyword evidence="7" id="KW-1185">Reference proteome</keyword>
<keyword evidence="5" id="KW-0255">Endonuclease</keyword>
<dbReference type="RefSeq" id="WP_090920176.1">
    <property type="nucleotide sequence ID" value="NZ_CP016180.1"/>
</dbReference>
<evidence type="ECO:0000313" key="5">
    <source>
        <dbReference type="EMBL" id="SEM00842.1"/>
    </source>
</evidence>
<reference evidence="6" key="1">
    <citation type="submission" date="2016-10" db="EMBL/GenBank/DDBJ databases">
        <authorList>
            <person name="Varghese N."/>
            <person name="Submissions S."/>
        </authorList>
    </citation>
    <scope>NUCLEOTIDE SEQUENCE [LARGE SCALE GENOMIC DNA]</scope>
    <source>
        <strain evidence="6">DSM 24204</strain>
    </source>
</reference>
<evidence type="ECO:0000256" key="2">
    <source>
        <dbReference type="HAMAP-Rule" id="MF_00048"/>
    </source>
</evidence>
<dbReference type="Gene3D" id="3.40.1350.10">
    <property type="match status" value="1"/>
</dbReference>
<dbReference type="Proteomes" id="UP001236239">
    <property type="component" value="Unassembled WGS sequence"/>
</dbReference>
<evidence type="ECO:0000256" key="1">
    <source>
        <dbReference type="ARBA" id="ARBA00006738"/>
    </source>
</evidence>
<dbReference type="GO" id="GO:0004519">
    <property type="term" value="F:endonuclease activity"/>
    <property type="evidence" value="ECO:0007669"/>
    <property type="project" value="UniProtKB-KW"/>
</dbReference>
<dbReference type="EMBL" id="JASAVS010000001">
    <property type="protein sequence ID" value="MDP8084339.1"/>
    <property type="molecule type" value="Genomic_DNA"/>
</dbReference>